<evidence type="ECO:0000256" key="4">
    <source>
        <dbReference type="ARBA" id="ARBA00023163"/>
    </source>
</evidence>
<gene>
    <name evidence="6" type="ORF">ISU02_05540</name>
</gene>
<dbReference type="Gene3D" id="3.40.190.290">
    <property type="match status" value="1"/>
</dbReference>
<dbReference type="InterPro" id="IPR005119">
    <property type="entry name" value="LysR_subst-bd"/>
</dbReference>
<keyword evidence="7" id="KW-1185">Reference proteome</keyword>
<organism evidence="6 7">
    <name type="scientific">Fusibacter ferrireducens</name>
    <dbReference type="NCBI Taxonomy" id="2785058"/>
    <lineage>
        <taxon>Bacteria</taxon>
        <taxon>Bacillati</taxon>
        <taxon>Bacillota</taxon>
        <taxon>Clostridia</taxon>
        <taxon>Eubacteriales</taxon>
        <taxon>Eubacteriales Family XII. Incertae Sedis</taxon>
        <taxon>Fusibacter</taxon>
    </lineage>
</organism>
<dbReference type="PANTHER" id="PTHR30126">
    <property type="entry name" value="HTH-TYPE TRANSCRIPTIONAL REGULATOR"/>
    <property type="match status" value="1"/>
</dbReference>
<dbReference type="InterPro" id="IPR036390">
    <property type="entry name" value="WH_DNA-bd_sf"/>
</dbReference>
<dbReference type="SUPFAM" id="SSF53850">
    <property type="entry name" value="Periplasmic binding protein-like II"/>
    <property type="match status" value="1"/>
</dbReference>
<evidence type="ECO:0000256" key="3">
    <source>
        <dbReference type="ARBA" id="ARBA00023125"/>
    </source>
</evidence>
<proteinExistence type="inferred from homology"/>
<name>A0ABR9ZSH3_9FIRM</name>
<evidence type="ECO:0000256" key="2">
    <source>
        <dbReference type="ARBA" id="ARBA00023015"/>
    </source>
</evidence>
<evidence type="ECO:0000259" key="5">
    <source>
        <dbReference type="PROSITE" id="PS50931"/>
    </source>
</evidence>
<accession>A0ABR9ZSH3</accession>
<dbReference type="PANTHER" id="PTHR30126:SF39">
    <property type="entry name" value="HTH-TYPE TRANSCRIPTIONAL REGULATOR CYSL"/>
    <property type="match status" value="1"/>
</dbReference>
<evidence type="ECO:0000256" key="1">
    <source>
        <dbReference type="ARBA" id="ARBA00009437"/>
    </source>
</evidence>
<dbReference type="SUPFAM" id="SSF46785">
    <property type="entry name" value="Winged helix' DNA-binding domain"/>
    <property type="match status" value="1"/>
</dbReference>
<dbReference type="PROSITE" id="PS50931">
    <property type="entry name" value="HTH_LYSR"/>
    <property type="match status" value="1"/>
</dbReference>
<reference evidence="6 7" key="1">
    <citation type="submission" date="2020-11" db="EMBL/GenBank/DDBJ databases">
        <title>Fusibacter basophilias sp. nov.</title>
        <authorList>
            <person name="Qiu D."/>
        </authorList>
    </citation>
    <scope>NUCLEOTIDE SEQUENCE [LARGE SCALE GENOMIC DNA]</scope>
    <source>
        <strain evidence="6 7">Q10-2</strain>
    </source>
</reference>
<evidence type="ECO:0000313" key="7">
    <source>
        <dbReference type="Proteomes" id="UP000614200"/>
    </source>
</evidence>
<dbReference type="Pfam" id="PF03466">
    <property type="entry name" value="LysR_substrate"/>
    <property type="match status" value="1"/>
</dbReference>
<sequence length="298" mass="34026">MNYRKLEILVAIDKFNNITKAAQYLNIKQPTVTFHMKSLEEEMKTKIFQTNAGKTVLTVEGKAIFFYAQKILQLAEDAQKVVKEFNDPGGYHITIGSSSVPSVYVLPEIISIFKKNYPNAMITINVMTAPKIQALISNYELSLGIISSADVFLENIPHQKLCTDKMVLIFSKESILNQYDVINKSHLENEKFILHTQNSTTRMLTNKWADDIHLNIKTSAEINSTEAIKRAVMCNVGISILSELSVREEIASGKLSYAYLPGYSPSRNIYLIRNEDRYIPEMLKDFIRLLENHFIEMM</sequence>
<comment type="similarity">
    <text evidence="1">Belongs to the LysR transcriptional regulatory family.</text>
</comment>
<comment type="caution">
    <text evidence="6">The sequence shown here is derived from an EMBL/GenBank/DDBJ whole genome shotgun (WGS) entry which is preliminary data.</text>
</comment>
<dbReference type="InterPro" id="IPR036388">
    <property type="entry name" value="WH-like_DNA-bd_sf"/>
</dbReference>
<keyword evidence="3" id="KW-0238">DNA-binding</keyword>
<dbReference type="Proteomes" id="UP000614200">
    <property type="component" value="Unassembled WGS sequence"/>
</dbReference>
<dbReference type="RefSeq" id="WP_194700812.1">
    <property type="nucleotide sequence ID" value="NZ_JADKNH010000003.1"/>
</dbReference>
<evidence type="ECO:0000313" key="6">
    <source>
        <dbReference type="EMBL" id="MBF4692569.1"/>
    </source>
</evidence>
<dbReference type="InterPro" id="IPR000847">
    <property type="entry name" value="LysR_HTH_N"/>
</dbReference>
<dbReference type="Gene3D" id="1.10.10.10">
    <property type="entry name" value="Winged helix-like DNA-binding domain superfamily/Winged helix DNA-binding domain"/>
    <property type="match status" value="1"/>
</dbReference>
<keyword evidence="2" id="KW-0805">Transcription regulation</keyword>
<keyword evidence="4" id="KW-0804">Transcription</keyword>
<protein>
    <submittedName>
        <fullName evidence="6">LysR family transcriptional regulator</fullName>
    </submittedName>
</protein>
<dbReference type="EMBL" id="JADKNH010000003">
    <property type="protein sequence ID" value="MBF4692569.1"/>
    <property type="molecule type" value="Genomic_DNA"/>
</dbReference>
<dbReference type="Pfam" id="PF00126">
    <property type="entry name" value="HTH_1"/>
    <property type="match status" value="1"/>
</dbReference>
<feature type="domain" description="HTH lysR-type" evidence="5">
    <location>
        <begin position="1"/>
        <end position="58"/>
    </location>
</feature>